<reference evidence="2 3" key="1">
    <citation type="submission" date="2017-06" db="EMBL/GenBank/DDBJ databases">
        <title>Genome sequencing of cyanobaciteial culture collection at National Institute for Environmental Studies (NIES).</title>
        <authorList>
            <person name="Hirose Y."/>
            <person name="Shimura Y."/>
            <person name="Fujisawa T."/>
            <person name="Nakamura Y."/>
            <person name="Kawachi M."/>
        </authorList>
    </citation>
    <scope>NUCLEOTIDE SEQUENCE [LARGE SCALE GENOMIC DNA]</scope>
    <source>
        <strain evidence="2 3">NIES-37</strain>
    </source>
</reference>
<gene>
    <name evidence="2" type="ORF">NIES37_67070</name>
</gene>
<keyword evidence="1" id="KW-0812">Transmembrane</keyword>
<protein>
    <submittedName>
        <fullName evidence="2">Uncharacterized protein</fullName>
    </submittedName>
</protein>
<organism evidence="2 3">
    <name type="scientific">Tolypothrix tenuis PCC 7101</name>
    <dbReference type="NCBI Taxonomy" id="231146"/>
    <lineage>
        <taxon>Bacteria</taxon>
        <taxon>Bacillati</taxon>
        <taxon>Cyanobacteriota</taxon>
        <taxon>Cyanophyceae</taxon>
        <taxon>Nostocales</taxon>
        <taxon>Tolypothrichaceae</taxon>
        <taxon>Tolypothrix</taxon>
    </lineage>
</organism>
<name>A0A1Z4NAD9_9CYAN</name>
<dbReference type="AlphaFoldDB" id="A0A1Z4NAD9"/>
<dbReference type="KEGG" id="ttq:NIES37_67070"/>
<keyword evidence="1" id="KW-1133">Transmembrane helix</keyword>
<sequence length="94" mass="10316">MLRRFSSSSNLVTIGIILIAIAFIVLFFLPSLVNLRLNLLISSLVNQGGRVIGDSPEIIAFRSMTADSYLLQNAYLFLTGIVLLAAGLFKQTNR</sequence>
<evidence type="ECO:0000313" key="3">
    <source>
        <dbReference type="Proteomes" id="UP000218785"/>
    </source>
</evidence>
<evidence type="ECO:0000256" key="1">
    <source>
        <dbReference type="SAM" id="Phobius"/>
    </source>
</evidence>
<keyword evidence="1" id="KW-0472">Membrane</keyword>
<accession>A0A1Z4NAD9</accession>
<keyword evidence="3" id="KW-1185">Reference proteome</keyword>
<evidence type="ECO:0000313" key="2">
    <source>
        <dbReference type="EMBL" id="BAZ02694.1"/>
    </source>
</evidence>
<feature type="transmembrane region" description="Helical" evidence="1">
    <location>
        <begin position="12"/>
        <end position="33"/>
    </location>
</feature>
<feature type="transmembrane region" description="Helical" evidence="1">
    <location>
        <begin position="69"/>
        <end position="89"/>
    </location>
</feature>
<dbReference type="Proteomes" id="UP000218785">
    <property type="component" value="Chromosome"/>
</dbReference>
<dbReference type="EMBL" id="AP018248">
    <property type="protein sequence ID" value="BAZ02694.1"/>
    <property type="molecule type" value="Genomic_DNA"/>
</dbReference>
<proteinExistence type="predicted"/>